<dbReference type="PATRIC" id="fig|35818.11.peg.1594"/>
<dbReference type="AlphaFoldDB" id="A0A0N1EBK9"/>
<feature type="chain" id="PRO_5005870286" description="SH3b domain-containing protein" evidence="3">
    <location>
        <begin position="22"/>
        <end position="284"/>
    </location>
</feature>
<protein>
    <recommendedName>
        <fullName evidence="6">SH3b domain-containing protein</fullName>
    </recommendedName>
</protein>
<gene>
    <name evidence="4" type="ORF">HPU229334_08070</name>
</gene>
<keyword evidence="3" id="KW-0732">Signal</keyword>
<name>A0A0N1EBK9_9HELI</name>
<proteinExistence type="predicted"/>
<sequence>MIKKISIGLLLGSLALTQIWANQPNSADFSEKEKPQFVISEESFNLIKTALIKVLKENKELKEEVKALRAGIERNAENIMVLASYSKEKVKEMRIQSNTDFKRFKADQISVFQETKKELKKEIQSAFDYRESVEKVIEHFKNNIEVPLKATFVRDSHTREGAGIKNKSLKIYKAGKETEIIGLENDNGNYWYQISDGSFTYFKNLKPIFEKNIEVVSTPKETAMNESNNAAQEAQTKEVDSKVKEQASKMVEEMKKEQNQKSEIELEMEKAQKILDNKGNGGNQ</sequence>
<keyword evidence="1" id="KW-0175">Coiled coil</keyword>
<evidence type="ECO:0000256" key="2">
    <source>
        <dbReference type="SAM" id="MobiDB-lite"/>
    </source>
</evidence>
<evidence type="ECO:0000256" key="3">
    <source>
        <dbReference type="SAM" id="SignalP"/>
    </source>
</evidence>
<organism evidence="4 5">
    <name type="scientific">Helicobacter pullorum</name>
    <dbReference type="NCBI Taxonomy" id="35818"/>
    <lineage>
        <taxon>Bacteria</taxon>
        <taxon>Pseudomonadati</taxon>
        <taxon>Campylobacterota</taxon>
        <taxon>Epsilonproteobacteria</taxon>
        <taxon>Campylobacterales</taxon>
        <taxon>Helicobacteraceae</taxon>
        <taxon>Helicobacter</taxon>
    </lineage>
</organism>
<evidence type="ECO:0000313" key="4">
    <source>
        <dbReference type="EMBL" id="KPH55497.1"/>
    </source>
</evidence>
<reference evidence="4 5" key="1">
    <citation type="submission" date="2014-06" db="EMBL/GenBank/DDBJ databases">
        <title>Helicobacter pullorum isolates in fresh chicken meat - phenotypic and genotypic features.</title>
        <authorList>
            <person name="Borges V."/>
            <person name="Santos A."/>
            <person name="Correia C.B."/>
            <person name="Saraiva M."/>
            <person name="Menard A."/>
            <person name="Vieira L."/>
            <person name="Sampaio D.A."/>
            <person name="Gomes J.P."/>
            <person name="Oleastro M."/>
        </authorList>
    </citation>
    <scope>NUCLEOTIDE SEQUENCE [LARGE SCALE GENOMIC DNA]</scope>
    <source>
        <strain evidence="4 5">229334/12</strain>
    </source>
</reference>
<dbReference type="RefSeq" id="WP_054198185.1">
    <property type="nucleotide sequence ID" value="NZ_JNOC01000042.1"/>
</dbReference>
<evidence type="ECO:0000313" key="5">
    <source>
        <dbReference type="Proteomes" id="UP000037997"/>
    </source>
</evidence>
<comment type="caution">
    <text evidence="4">The sequence shown here is derived from an EMBL/GenBank/DDBJ whole genome shotgun (WGS) entry which is preliminary data.</text>
</comment>
<evidence type="ECO:0008006" key="6">
    <source>
        <dbReference type="Google" id="ProtNLM"/>
    </source>
</evidence>
<feature type="compositionally biased region" description="Polar residues" evidence="2">
    <location>
        <begin position="224"/>
        <end position="234"/>
    </location>
</feature>
<feature type="region of interest" description="Disordered" evidence="2">
    <location>
        <begin position="221"/>
        <end position="284"/>
    </location>
</feature>
<evidence type="ECO:0000256" key="1">
    <source>
        <dbReference type="SAM" id="Coils"/>
    </source>
</evidence>
<feature type="signal peptide" evidence="3">
    <location>
        <begin position="1"/>
        <end position="21"/>
    </location>
</feature>
<feature type="coiled-coil region" evidence="1">
    <location>
        <begin position="51"/>
        <end position="78"/>
    </location>
</feature>
<dbReference type="Proteomes" id="UP000037997">
    <property type="component" value="Unassembled WGS sequence"/>
</dbReference>
<dbReference type="EMBL" id="JNOC01000042">
    <property type="protein sequence ID" value="KPH55497.1"/>
    <property type="molecule type" value="Genomic_DNA"/>
</dbReference>
<accession>A0A0N1EBK9</accession>
<feature type="compositionally biased region" description="Basic and acidic residues" evidence="2">
    <location>
        <begin position="235"/>
        <end position="276"/>
    </location>
</feature>